<dbReference type="Proteomes" id="UP000006173">
    <property type="component" value="Chromosome"/>
</dbReference>
<evidence type="ECO:0000256" key="3">
    <source>
        <dbReference type="ARBA" id="ARBA00022106"/>
    </source>
</evidence>
<feature type="transmembrane region" description="Helical" evidence="10">
    <location>
        <begin position="281"/>
        <end position="302"/>
    </location>
</feature>
<dbReference type="KEGG" id="bbf:BBB_0958"/>
<keyword evidence="6 10" id="KW-0812">Transmembrane</keyword>
<dbReference type="EMBL" id="CP001361">
    <property type="protein sequence ID" value="AFL04550.1"/>
    <property type="molecule type" value="Genomic_DNA"/>
</dbReference>
<keyword evidence="7 10" id="KW-1133">Transmembrane helix</keyword>
<evidence type="ECO:0000256" key="2">
    <source>
        <dbReference type="ARBA" id="ARBA00008417"/>
    </source>
</evidence>
<dbReference type="InterPro" id="IPR045070">
    <property type="entry name" value="MATE_MepA-like"/>
</dbReference>
<keyword evidence="9" id="KW-0046">Antibiotic resistance</keyword>
<dbReference type="InterPro" id="IPR002528">
    <property type="entry name" value="MATE_fam"/>
</dbReference>
<comment type="subcellular location">
    <subcellularLocation>
        <location evidence="1">Cell membrane</location>
        <topology evidence="1">Multi-pass membrane protein</topology>
    </subcellularLocation>
</comment>
<feature type="transmembrane region" description="Helical" evidence="10">
    <location>
        <begin position="59"/>
        <end position="83"/>
    </location>
</feature>
<feature type="transmembrane region" description="Helical" evidence="10">
    <location>
        <begin position="244"/>
        <end position="269"/>
    </location>
</feature>
<feature type="transmembrane region" description="Helical" evidence="10">
    <location>
        <begin position="176"/>
        <end position="199"/>
    </location>
</feature>
<dbReference type="Pfam" id="PF01554">
    <property type="entry name" value="MatE"/>
    <property type="match status" value="2"/>
</dbReference>
<dbReference type="CDD" id="cd13143">
    <property type="entry name" value="MATE_MepA_like"/>
    <property type="match status" value="1"/>
</dbReference>
<evidence type="ECO:0000313" key="12">
    <source>
        <dbReference type="Proteomes" id="UP000006173"/>
    </source>
</evidence>
<dbReference type="PANTHER" id="PTHR43823:SF3">
    <property type="entry name" value="MULTIDRUG EXPORT PROTEIN MEPA"/>
    <property type="match status" value="1"/>
</dbReference>
<evidence type="ECO:0000256" key="7">
    <source>
        <dbReference type="ARBA" id="ARBA00022989"/>
    </source>
</evidence>
<evidence type="ECO:0000256" key="8">
    <source>
        <dbReference type="ARBA" id="ARBA00023136"/>
    </source>
</evidence>
<evidence type="ECO:0000256" key="9">
    <source>
        <dbReference type="ARBA" id="ARBA00023251"/>
    </source>
</evidence>
<keyword evidence="8 10" id="KW-0472">Membrane</keyword>
<organism evidence="11 12">
    <name type="scientific">Bifidobacterium bifidum BGN4</name>
    <dbReference type="NCBI Taxonomy" id="484020"/>
    <lineage>
        <taxon>Bacteria</taxon>
        <taxon>Bacillati</taxon>
        <taxon>Actinomycetota</taxon>
        <taxon>Actinomycetes</taxon>
        <taxon>Bifidobacteriales</taxon>
        <taxon>Bifidobacteriaceae</taxon>
        <taxon>Bifidobacterium</taxon>
    </lineage>
</organism>
<feature type="transmembrane region" description="Helical" evidence="10">
    <location>
        <begin position="104"/>
        <end position="123"/>
    </location>
</feature>
<dbReference type="PANTHER" id="PTHR43823">
    <property type="entry name" value="SPORULATION PROTEIN YKVU"/>
    <property type="match status" value="1"/>
</dbReference>
<feature type="transmembrane region" description="Helical" evidence="10">
    <location>
        <begin position="328"/>
        <end position="354"/>
    </location>
</feature>
<evidence type="ECO:0000256" key="5">
    <source>
        <dbReference type="ARBA" id="ARBA00022475"/>
    </source>
</evidence>
<keyword evidence="5" id="KW-1003">Cell membrane</keyword>
<feature type="transmembrane region" description="Helical" evidence="10">
    <location>
        <begin position="143"/>
        <end position="164"/>
    </location>
</feature>
<reference evidence="11 12" key="1">
    <citation type="journal article" date="2012" name="J. Bacteriol.">
        <title>Complete Genome Sequence of the Probiotic Bacterium Bifidobacterium bifidum Strain BGN4.</title>
        <authorList>
            <person name="Yu D.S."/>
            <person name="Jeong H."/>
            <person name="Lee D.H."/>
            <person name="Kwon S.K."/>
            <person name="Song J.Y."/>
            <person name="Kim B.K."/>
            <person name="Park M.S."/>
            <person name="Ji G.E."/>
            <person name="Oh T.K."/>
            <person name="Kim J.F."/>
        </authorList>
    </citation>
    <scope>NUCLEOTIDE SEQUENCE [LARGE SCALE GENOMIC DNA]</scope>
    <source>
        <strain evidence="11 12">BGN4</strain>
    </source>
</reference>
<feature type="transmembrane region" description="Helical" evidence="10">
    <location>
        <begin position="407"/>
        <end position="429"/>
    </location>
</feature>
<gene>
    <name evidence="11" type="primary">mepA</name>
    <name evidence="11" type="ORF">BBB_0958</name>
</gene>
<feature type="transmembrane region" description="Helical" evidence="10">
    <location>
        <begin position="211"/>
        <end position="232"/>
    </location>
</feature>
<dbReference type="InterPro" id="IPR048279">
    <property type="entry name" value="MdtK-like"/>
</dbReference>
<name>I3WI37_BIFBI</name>
<evidence type="ECO:0000256" key="10">
    <source>
        <dbReference type="SAM" id="Phobius"/>
    </source>
</evidence>
<comment type="similarity">
    <text evidence="2">Belongs to the multi antimicrobial extrusion (MATE) (TC 2.A.66.1) family. MepA subfamily.</text>
</comment>
<dbReference type="GO" id="GO:0046677">
    <property type="term" value="P:response to antibiotic"/>
    <property type="evidence" value="ECO:0007669"/>
    <property type="project" value="UniProtKB-KW"/>
</dbReference>
<protein>
    <recommendedName>
        <fullName evidence="3">Multidrug export protein MepA</fullName>
    </recommendedName>
</protein>
<evidence type="ECO:0000256" key="4">
    <source>
        <dbReference type="ARBA" id="ARBA00022448"/>
    </source>
</evidence>
<evidence type="ECO:0000313" key="11">
    <source>
        <dbReference type="EMBL" id="AFL04550.1"/>
    </source>
</evidence>
<evidence type="ECO:0000256" key="1">
    <source>
        <dbReference type="ARBA" id="ARBA00004651"/>
    </source>
</evidence>
<dbReference type="HOGENOM" id="CLU_012893_0_0_11"/>
<dbReference type="AlphaFoldDB" id="I3WI37"/>
<dbReference type="GO" id="GO:0015297">
    <property type="term" value="F:antiporter activity"/>
    <property type="evidence" value="ECO:0007669"/>
    <property type="project" value="InterPro"/>
</dbReference>
<proteinExistence type="inferred from homology"/>
<dbReference type="InterPro" id="IPR051327">
    <property type="entry name" value="MATE_MepA_subfamily"/>
</dbReference>
<sequence length="464" mass="49070">MDRTASAGMTADSSGLGTKPVARLALTMSVPTIVAQAANASYTIIDRLFIGHIPEVGDAAMTGVGICFPILLAVTAFASLIGAGGAPRASIELGRGNFKKAERILGTSAAFLVAIALTLTVILQATKEPVLRAFGASDANIGYAVDFITIYLVGTVFVQLTLGLNNFISAQGKTTGAMTSVLIGTGTSIILDPVFIFVLGWGVKGAAVANVIAQLISSVWIILFLASGRSAIRLRPSNIRFNRVIVPILTLGLAPFIMQITECLINVVFNVGLQRYGGDDYVTSMTIITSLMQVVSVLTNGFQQGIQPIIGFNFGARRMDRVRQAIRVAFIAQITSATVLVSILAAFPSVFAAWFTSSPEVIGIVTRMMPVFVAGWGVFGIQMGAQCALVGMGQAKQSVFLAIFRKIIMLVPLALTLPHWIGVTGIFLAEPISDATSGIVAGILFYVTYRSLTRGRIADDAKNR</sequence>
<dbReference type="GO" id="GO:0005886">
    <property type="term" value="C:plasma membrane"/>
    <property type="evidence" value="ECO:0007669"/>
    <property type="project" value="UniProtKB-SubCell"/>
</dbReference>
<evidence type="ECO:0000256" key="6">
    <source>
        <dbReference type="ARBA" id="ARBA00022692"/>
    </source>
</evidence>
<dbReference type="NCBIfam" id="TIGR00797">
    <property type="entry name" value="matE"/>
    <property type="match status" value="1"/>
</dbReference>
<dbReference type="PIRSF" id="PIRSF006603">
    <property type="entry name" value="DinF"/>
    <property type="match status" value="1"/>
</dbReference>
<dbReference type="GO" id="GO:0042910">
    <property type="term" value="F:xenobiotic transmembrane transporter activity"/>
    <property type="evidence" value="ECO:0007669"/>
    <property type="project" value="InterPro"/>
</dbReference>
<accession>I3WI37</accession>
<keyword evidence="4" id="KW-0813">Transport</keyword>
<feature type="transmembrane region" description="Helical" evidence="10">
    <location>
        <begin position="435"/>
        <end position="452"/>
    </location>
</feature>
<dbReference type="PATRIC" id="fig|484020.3.peg.945"/>